<dbReference type="Pfam" id="PF00072">
    <property type="entry name" value="Response_reg"/>
    <property type="match status" value="1"/>
</dbReference>
<evidence type="ECO:0000313" key="6">
    <source>
        <dbReference type="EMBL" id="RKQ93809.1"/>
    </source>
</evidence>
<evidence type="ECO:0000259" key="5">
    <source>
        <dbReference type="PROSITE" id="PS50110"/>
    </source>
</evidence>
<evidence type="ECO:0000256" key="2">
    <source>
        <dbReference type="ARBA" id="ARBA00023125"/>
    </source>
</evidence>
<keyword evidence="7" id="KW-1185">Reference proteome</keyword>
<keyword evidence="3" id="KW-0804">Transcription</keyword>
<dbReference type="GO" id="GO:0003677">
    <property type="term" value="F:DNA binding"/>
    <property type="evidence" value="ECO:0007669"/>
    <property type="project" value="UniProtKB-KW"/>
</dbReference>
<dbReference type="OrthoDB" id="3171335at2"/>
<dbReference type="EMBL" id="RBIL01000001">
    <property type="protein sequence ID" value="RKQ93809.1"/>
    <property type="molecule type" value="Genomic_DNA"/>
</dbReference>
<evidence type="ECO:0000313" key="7">
    <source>
        <dbReference type="Proteomes" id="UP000278962"/>
    </source>
</evidence>
<reference evidence="6 7" key="1">
    <citation type="submission" date="2018-10" db="EMBL/GenBank/DDBJ databases">
        <title>Genomic Encyclopedia of Archaeal and Bacterial Type Strains, Phase II (KMG-II): from individual species to whole genera.</title>
        <authorList>
            <person name="Goeker M."/>
        </authorList>
    </citation>
    <scope>NUCLEOTIDE SEQUENCE [LARGE SCALE GENOMIC DNA]</scope>
    <source>
        <strain evidence="6 7">DSM 14954</strain>
    </source>
</reference>
<dbReference type="InterPro" id="IPR039420">
    <property type="entry name" value="WalR-like"/>
</dbReference>
<dbReference type="PROSITE" id="PS50110">
    <property type="entry name" value="RESPONSE_REGULATORY"/>
    <property type="match status" value="1"/>
</dbReference>
<dbReference type="AlphaFoldDB" id="A0A660LGM8"/>
<dbReference type="InterPro" id="IPR011006">
    <property type="entry name" value="CheY-like_superfamily"/>
</dbReference>
<dbReference type="SUPFAM" id="SSF52172">
    <property type="entry name" value="CheY-like"/>
    <property type="match status" value="1"/>
</dbReference>
<dbReference type="InterPro" id="IPR058245">
    <property type="entry name" value="NreC/VraR/RcsB-like_REC"/>
</dbReference>
<dbReference type="InterPro" id="IPR001789">
    <property type="entry name" value="Sig_transdc_resp-reg_receiver"/>
</dbReference>
<feature type="domain" description="Response regulatory" evidence="5">
    <location>
        <begin position="11"/>
        <end position="127"/>
    </location>
</feature>
<comment type="caution">
    <text evidence="6">The sequence shown here is derived from an EMBL/GenBank/DDBJ whole genome shotgun (WGS) entry which is preliminary data.</text>
</comment>
<dbReference type="SMART" id="SM00448">
    <property type="entry name" value="REC"/>
    <property type="match status" value="1"/>
</dbReference>
<evidence type="ECO:0000256" key="1">
    <source>
        <dbReference type="ARBA" id="ARBA00023015"/>
    </source>
</evidence>
<dbReference type="Proteomes" id="UP000278962">
    <property type="component" value="Unassembled WGS sequence"/>
</dbReference>
<name>A0A660LGM8_9ACTN</name>
<evidence type="ECO:0000256" key="3">
    <source>
        <dbReference type="ARBA" id="ARBA00023163"/>
    </source>
</evidence>
<dbReference type="PANTHER" id="PTHR43214:SF41">
    <property type="entry name" value="NITRATE_NITRITE RESPONSE REGULATOR PROTEIN NARP"/>
    <property type="match status" value="1"/>
</dbReference>
<proteinExistence type="predicted"/>
<evidence type="ECO:0000256" key="4">
    <source>
        <dbReference type="PROSITE-ProRule" id="PRU00169"/>
    </source>
</evidence>
<dbReference type="Gene3D" id="3.40.50.2300">
    <property type="match status" value="1"/>
</dbReference>
<dbReference type="GO" id="GO:0000160">
    <property type="term" value="P:phosphorelay signal transduction system"/>
    <property type="evidence" value="ECO:0007669"/>
    <property type="project" value="InterPro"/>
</dbReference>
<keyword evidence="2" id="KW-0238">DNA-binding</keyword>
<feature type="modified residue" description="4-aspartylphosphate" evidence="4">
    <location>
        <position position="61"/>
    </location>
</feature>
<keyword evidence="1" id="KW-0805">Transcription regulation</keyword>
<organism evidence="6 7">
    <name type="scientific">Solirubrobacter pauli</name>
    <dbReference type="NCBI Taxonomy" id="166793"/>
    <lineage>
        <taxon>Bacteria</taxon>
        <taxon>Bacillati</taxon>
        <taxon>Actinomycetota</taxon>
        <taxon>Thermoleophilia</taxon>
        <taxon>Solirubrobacterales</taxon>
        <taxon>Solirubrobacteraceae</taxon>
        <taxon>Solirubrobacter</taxon>
    </lineage>
</organism>
<dbReference type="PANTHER" id="PTHR43214">
    <property type="entry name" value="TWO-COMPONENT RESPONSE REGULATOR"/>
    <property type="match status" value="1"/>
</dbReference>
<sequence length="138" mass="14253">MKAGMSNDSRSVAIVEDHGALRIFLRDVLQQRGWDVTGVAGTAESGAELVLSTKPDVAVVDLHLASEGGGASLIRRLAGSEAGTKVLVFTATTDPKELDSVLEAGADGIVLKEGGLPELIDGLDAVLRGERYVSPSLG</sequence>
<dbReference type="CDD" id="cd17535">
    <property type="entry name" value="REC_NarL-like"/>
    <property type="match status" value="1"/>
</dbReference>
<accession>A0A660LGM8</accession>
<keyword evidence="4" id="KW-0597">Phosphoprotein</keyword>
<protein>
    <submittedName>
        <fullName evidence="6">Response regulator receiver domain-containing protein</fullName>
    </submittedName>
</protein>
<gene>
    <name evidence="6" type="ORF">C8N24_3682</name>
</gene>